<feature type="active site" description="Proton donor" evidence="2">
    <location>
        <position position="533"/>
    </location>
</feature>
<dbReference type="Pfam" id="PF00732">
    <property type="entry name" value="GMC_oxred_N"/>
    <property type="match status" value="1"/>
</dbReference>
<dbReference type="RefSeq" id="XP_025835781.1">
    <property type="nucleotide sequence ID" value="XM_025979996.1"/>
</dbReference>
<proteinExistence type="inferred from homology"/>
<dbReference type="PANTHER" id="PTHR11552:SF158">
    <property type="entry name" value="GH23626P-RELATED"/>
    <property type="match status" value="1"/>
</dbReference>
<evidence type="ECO:0000256" key="3">
    <source>
        <dbReference type="RuleBase" id="RU003968"/>
    </source>
</evidence>
<dbReference type="Gene3D" id="3.50.50.60">
    <property type="entry name" value="FAD/NAD(P)-binding domain"/>
    <property type="match status" value="1"/>
</dbReference>
<evidence type="ECO:0000313" key="7">
    <source>
        <dbReference type="RefSeq" id="XP_025835781.1"/>
    </source>
</evidence>
<dbReference type="InterPro" id="IPR007867">
    <property type="entry name" value="GMC_OxRtase_C"/>
</dbReference>
<dbReference type="Gene3D" id="3.30.560.10">
    <property type="entry name" value="Glucose Oxidase, domain 3"/>
    <property type="match status" value="1"/>
</dbReference>
<dbReference type="InterPro" id="IPR036188">
    <property type="entry name" value="FAD/NAD-bd_sf"/>
</dbReference>
<feature type="chain" id="PRO_5028957941" evidence="4">
    <location>
        <begin position="19"/>
        <end position="599"/>
    </location>
</feature>
<evidence type="ECO:0000256" key="1">
    <source>
        <dbReference type="ARBA" id="ARBA00010790"/>
    </source>
</evidence>
<dbReference type="OrthoDB" id="269227at2759"/>
<dbReference type="InterPro" id="IPR000172">
    <property type="entry name" value="GMC_OxRdtase_N"/>
</dbReference>
<evidence type="ECO:0000256" key="4">
    <source>
        <dbReference type="SAM" id="SignalP"/>
    </source>
</evidence>
<dbReference type="GO" id="GO:0016614">
    <property type="term" value="F:oxidoreductase activity, acting on CH-OH group of donors"/>
    <property type="evidence" value="ECO:0007669"/>
    <property type="project" value="InterPro"/>
</dbReference>
<feature type="domain" description="Glucose-methanol-choline oxidoreductase N-terminal" evidence="5">
    <location>
        <begin position="147"/>
        <end position="170"/>
    </location>
</feature>
<feature type="active site" description="Proton acceptor" evidence="2">
    <location>
        <position position="576"/>
    </location>
</feature>
<dbReference type="InterPro" id="IPR012132">
    <property type="entry name" value="GMC_OxRdtase"/>
</dbReference>
<gene>
    <name evidence="7" type="primary">LOC108742496</name>
</gene>
<dbReference type="AlphaFoldDB" id="A0A7F5RIH5"/>
<dbReference type="SUPFAM" id="SSF54373">
    <property type="entry name" value="FAD-linked reductases, C-terminal domain"/>
    <property type="match status" value="1"/>
</dbReference>
<organism evidence="6 7">
    <name type="scientific">Agrilus planipennis</name>
    <name type="common">Emerald ash borer</name>
    <name type="synonym">Agrilus marcopoli</name>
    <dbReference type="NCBI Taxonomy" id="224129"/>
    <lineage>
        <taxon>Eukaryota</taxon>
        <taxon>Metazoa</taxon>
        <taxon>Ecdysozoa</taxon>
        <taxon>Arthropoda</taxon>
        <taxon>Hexapoda</taxon>
        <taxon>Insecta</taxon>
        <taxon>Pterygota</taxon>
        <taxon>Neoptera</taxon>
        <taxon>Endopterygota</taxon>
        <taxon>Coleoptera</taxon>
        <taxon>Polyphaga</taxon>
        <taxon>Elateriformia</taxon>
        <taxon>Buprestoidea</taxon>
        <taxon>Buprestidae</taxon>
        <taxon>Agrilinae</taxon>
        <taxon>Agrilus</taxon>
    </lineage>
</organism>
<dbReference type="InParanoid" id="A0A7F5RIH5"/>
<comment type="similarity">
    <text evidence="1 3">Belongs to the GMC oxidoreductase family.</text>
</comment>
<dbReference type="PIRSF" id="PIRSF000137">
    <property type="entry name" value="Alcohol_oxidase"/>
    <property type="match status" value="1"/>
</dbReference>
<dbReference type="GO" id="GO:0050660">
    <property type="term" value="F:flavin adenine dinucleotide binding"/>
    <property type="evidence" value="ECO:0007669"/>
    <property type="project" value="InterPro"/>
</dbReference>
<evidence type="ECO:0000313" key="6">
    <source>
        <dbReference type="Proteomes" id="UP000192223"/>
    </source>
</evidence>
<dbReference type="KEGG" id="apln:108742496"/>
<keyword evidence="3" id="KW-0274">FAD</keyword>
<dbReference type="PANTHER" id="PTHR11552">
    <property type="entry name" value="GLUCOSE-METHANOL-CHOLINE GMC OXIDOREDUCTASE"/>
    <property type="match status" value="1"/>
</dbReference>
<protein>
    <submittedName>
        <fullName evidence="7">Glucose dehydrogenase [FAD, quinone]-like</fullName>
    </submittedName>
</protein>
<accession>A0A7F5RIH5</accession>
<dbReference type="SUPFAM" id="SSF51905">
    <property type="entry name" value="FAD/NAD(P)-binding domain"/>
    <property type="match status" value="1"/>
</dbReference>
<reference evidence="7" key="1">
    <citation type="submission" date="2025-08" db="UniProtKB">
        <authorList>
            <consortium name="RefSeq"/>
        </authorList>
    </citation>
    <scope>IDENTIFICATION</scope>
    <source>
        <tissue evidence="7">Entire body</tissue>
    </source>
</reference>
<dbReference type="Pfam" id="PF05199">
    <property type="entry name" value="GMC_oxred_C"/>
    <property type="match status" value="1"/>
</dbReference>
<evidence type="ECO:0000256" key="2">
    <source>
        <dbReference type="PIRSR" id="PIRSR000137-1"/>
    </source>
</evidence>
<sequence length="599" mass="66551">MIYKHLLTVTLFLTLTTADIEDDLDYYEQFIKDNLAAVRSYVTPTTYKGFQLNDQNAEPIEFGEYDFIIAGGGTAGSLLARRLSEVKSWKVLVIEAGGRGNNFSDIPGMNGALWSSDYNWAFSSTPQRMECPVSTASPLRRMSLPRGRALGGSSVINGNLFSRGSQSDYDRWGARGLPSWCYENVLPFFKKYENASRLKGIDPEVHGFDGPLIVENYHNTSQLSETFIQSMISLGYNLVDYNGRDVIGIGYVQKSTRNGRRNSGDNAFIRPIDKRRNLKLQINSLATKVLLEGNRAAGVEFINRNRRYVARARFEVILSSGAYQSAQLLMLSGIGPSSELSRHNISVELDLPVGRNFMDHFSFGVSCTTNLTVSNLTVREAIAQYLHAVGPLTVSGGTETVAFCNTSYTPVEYVTMVSKRISLVNDSLSFSAQRTTDFSAYLMLLHPKSIGSVQLTSPDPLQYPQLNPNYLQHEDDLAALVEAAQLLVKIYENDRFKKYNLTVVRDSSCSSFPFNSDDYWRCVIRCTGYPGNHPCGTCRMGVSPNDSVVNERLVVHGMRNLRVADAGIIPVSLTGHMFATAYMIGEKAADFIKQDHGIL</sequence>
<keyword evidence="3" id="KW-0285">Flavoprotein</keyword>
<dbReference type="Proteomes" id="UP000192223">
    <property type="component" value="Unplaced"/>
</dbReference>
<keyword evidence="6" id="KW-1185">Reference proteome</keyword>
<dbReference type="GeneID" id="108742496"/>
<keyword evidence="4" id="KW-0732">Signal</keyword>
<dbReference type="PROSITE" id="PS00623">
    <property type="entry name" value="GMC_OXRED_1"/>
    <property type="match status" value="1"/>
</dbReference>
<feature type="signal peptide" evidence="4">
    <location>
        <begin position="1"/>
        <end position="18"/>
    </location>
</feature>
<name>A0A7F5RIH5_AGRPL</name>
<evidence type="ECO:0000259" key="5">
    <source>
        <dbReference type="PROSITE" id="PS00623"/>
    </source>
</evidence>